<proteinExistence type="predicted"/>
<feature type="domain" description="CCZ1/INTU/HSP4 first Longin" evidence="5">
    <location>
        <begin position="258"/>
        <end position="366"/>
    </location>
</feature>
<keyword evidence="9" id="KW-1185">Reference proteome</keyword>
<protein>
    <recommendedName>
        <fullName evidence="10">Protein inturned</fullName>
    </recommendedName>
</protein>
<reference evidence="8 9" key="1">
    <citation type="submission" date="2021-06" db="EMBL/GenBank/DDBJ databases">
        <title>A haploid diamondback moth (Plutella xylostella L.) genome assembly resolves 31 chromosomes and identifies a diamide resistance mutation.</title>
        <authorList>
            <person name="Ward C.M."/>
            <person name="Perry K.D."/>
            <person name="Baker G."/>
            <person name="Powis K."/>
            <person name="Heckel D.G."/>
            <person name="Baxter S.W."/>
        </authorList>
    </citation>
    <scope>NUCLEOTIDE SEQUENCE [LARGE SCALE GENOMIC DNA]</scope>
    <source>
        <strain evidence="8 9">LV</strain>
        <tissue evidence="8">Single pupa</tissue>
    </source>
</reference>
<dbReference type="Proteomes" id="UP000823941">
    <property type="component" value="Chromosome 23"/>
</dbReference>
<dbReference type="InterPro" id="IPR043988">
    <property type="entry name" value="CCZ1/INTU_longin_2"/>
</dbReference>
<evidence type="ECO:0008006" key="10">
    <source>
        <dbReference type="Google" id="ProtNLM"/>
    </source>
</evidence>
<evidence type="ECO:0000256" key="3">
    <source>
        <dbReference type="ARBA" id="ARBA00022490"/>
    </source>
</evidence>
<dbReference type="InterPro" id="IPR043989">
    <property type="entry name" value="CCZ1/INTU/HSP4_longin_3"/>
</dbReference>
<name>A0ABQ7Q1J5_PLUXY</name>
<evidence type="ECO:0000259" key="7">
    <source>
        <dbReference type="Pfam" id="PF19033"/>
    </source>
</evidence>
<feature type="compositionally biased region" description="Low complexity" evidence="4">
    <location>
        <begin position="22"/>
        <end position="35"/>
    </location>
</feature>
<dbReference type="PANTHER" id="PTHR21082:SF4">
    <property type="entry name" value="PROTEIN INTURNED"/>
    <property type="match status" value="1"/>
</dbReference>
<organism evidence="8 9">
    <name type="scientific">Plutella xylostella</name>
    <name type="common">Diamondback moth</name>
    <name type="synonym">Plutella maculipennis</name>
    <dbReference type="NCBI Taxonomy" id="51655"/>
    <lineage>
        <taxon>Eukaryota</taxon>
        <taxon>Metazoa</taxon>
        <taxon>Ecdysozoa</taxon>
        <taxon>Arthropoda</taxon>
        <taxon>Hexapoda</taxon>
        <taxon>Insecta</taxon>
        <taxon>Pterygota</taxon>
        <taxon>Neoptera</taxon>
        <taxon>Endopterygota</taxon>
        <taxon>Lepidoptera</taxon>
        <taxon>Glossata</taxon>
        <taxon>Ditrysia</taxon>
        <taxon>Yponomeutoidea</taxon>
        <taxon>Plutellidae</taxon>
        <taxon>Plutella</taxon>
    </lineage>
</organism>
<feature type="compositionally biased region" description="Basic and acidic residues" evidence="4">
    <location>
        <begin position="713"/>
        <end position="744"/>
    </location>
</feature>
<dbReference type="Pfam" id="PF19032">
    <property type="entry name" value="Intu_longin_2"/>
    <property type="match status" value="1"/>
</dbReference>
<evidence type="ECO:0000313" key="8">
    <source>
        <dbReference type="EMBL" id="KAG7299092.1"/>
    </source>
</evidence>
<feature type="region of interest" description="Disordered" evidence="4">
    <location>
        <begin position="102"/>
        <end position="124"/>
    </location>
</feature>
<evidence type="ECO:0000313" key="9">
    <source>
        <dbReference type="Proteomes" id="UP000823941"/>
    </source>
</evidence>
<feature type="region of interest" description="Disordered" evidence="4">
    <location>
        <begin position="1"/>
        <end position="44"/>
    </location>
</feature>
<feature type="region of interest" description="Disordered" evidence="4">
    <location>
        <begin position="685"/>
        <end position="752"/>
    </location>
</feature>
<keyword evidence="2" id="KW-0217">Developmental protein</keyword>
<dbReference type="InterPro" id="IPR043987">
    <property type="entry name" value="CCZ1/INTU/HSP4_longin_1"/>
</dbReference>
<feature type="compositionally biased region" description="Polar residues" evidence="4">
    <location>
        <begin position="685"/>
        <end position="711"/>
    </location>
</feature>
<dbReference type="PANTHER" id="PTHR21082">
    <property type="entry name" value="PROTEIN INTURNED"/>
    <property type="match status" value="1"/>
</dbReference>
<comment type="caution">
    <text evidence="8">The sequence shown here is derived from an EMBL/GenBank/DDBJ whole genome shotgun (WGS) entry which is preliminary data.</text>
</comment>
<dbReference type="InterPro" id="IPR039151">
    <property type="entry name" value="INTU"/>
</dbReference>
<evidence type="ECO:0000259" key="5">
    <source>
        <dbReference type="Pfam" id="PF19031"/>
    </source>
</evidence>
<keyword evidence="3" id="KW-0963">Cytoplasm</keyword>
<dbReference type="EMBL" id="JAHIBW010000023">
    <property type="protein sequence ID" value="KAG7299092.1"/>
    <property type="molecule type" value="Genomic_DNA"/>
</dbReference>
<dbReference type="Pfam" id="PF19031">
    <property type="entry name" value="Intu_longin_1"/>
    <property type="match status" value="1"/>
</dbReference>
<sequence>MNNFKAKSHYDSPCDSDNDWTESSGDSKYSDSESSVPEWDSDIGEDGELMYIKLKKDDANPSESTAPLLENCEAFKLRNNFKRSSARHSTKGSIFKVLRSRKPKHAENAQLRKKNESGQSDQSLLAGGNNQLVVIQVSKNMIFSSEKNCQLERLFGISVETYSDGKTLVISDFLPEAQHIYSSKVEKGYHLYKINGIEVNTCNINMVLQRVTEDPDNIKLTFRVKNEEIYFHTEKLLTMKDGPDNTVSQFIKESKCSVIYISNNNAELDTNDDKGVLYCYPRPFSHNFLYNTRGAYMTLNHLAPKSLGTSDPITTTVISNNILINVAYTVNSNDLLLVAFPNSKVDLFAIKKVIVHIVKLLEFLYGSLKTCFTKSNNIDKLDCLFSRIFITLLMDKQKDTSNIHNRRNEKDRIKFEDLVAAHLVPLPMDVKIQIDEAIAELEAADYREWTDDIDTYQRLYTIVGASLYYSGHLLSSHLQDDDQKEIHALLWFNGILKLSEEKDIEQFIMWKEVFISEHRKQAAGDIKEYRIPDGRWFILVVGKGHLILATLMEAGGCTEDAIGTTPPSPFYVEECESCVQTLYDVELDKYLARWLAHNSRPQIQTSPETLTRQGKKIRDHLSKSTDTLKLSTLKLAKSQLDLKKRHNSSEQINLGSSTSETSINTSYVGSHHNIHSLHSQWYNPPQKSYRHSSNLDVSYSEDSNSCKSNSEISDERVQGRRADREQRSRRDSSGSDSDWDRQEGSRASGSIDMSDVRKSLLHEINHVTTHRITAGEENVLFHFVQLESERGVLLAPLKTIESQCNNALYTHIMKTFRTASKKIHELLQHSIRFKKDAPSNHLNKILVAVKEYGMLFQAPQEVLSECGLSKKNTEPYLFWVVGCIFSEPEPRELYLCYHESVPQDLTEVAYLLSYLE</sequence>
<evidence type="ECO:0000259" key="6">
    <source>
        <dbReference type="Pfam" id="PF19032"/>
    </source>
</evidence>
<accession>A0ABQ7Q1J5</accession>
<comment type="subcellular location">
    <subcellularLocation>
        <location evidence="1">Cytoplasm</location>
    </subcellularLocation>
</comment>
<gene>
    <name evidence="8" type="ORF">JYU34_017590</name>
</gene>
<dbReference type="Pfam" id="PF19033">
    <property type="entry name" value="Intu_longin_3"/>
    <property type="match status" value="1"/>
</dbReference>
<evidence type="ECO:0000256" key="1">
    <source>
        <dbReference type="ARBA" id="ARBA00004496"/>
    </source>
</evidence>
<feature type="domain" description="CCZ1/INTU/HPS4 third Longin" evidence="7">
    <location>
        <begin position="777"/>
        <end position="909"/>
    </location>
</feature>
<evidence type="ECO:0000256" key="2">
    <source>
        <dbReference type="ARBA" id="ARBA00022473"/>
    </source>
</evidence>
<feature type="domain" description="CCZ1/INTU second Longin" evidence="6">
    <location>
        <begin position="462"/>
        <end position="579"/>
    </location>
</feature>
<evidence type="ECO:0000256" key="4">
    <source>
        <dbReference type="SAM" id="MobiDB-lite"/>
    </source>
</evidence>